<dbReference type="EMBL" id="CP001683">
    <property type="protein sequence ID" value="ACU96255.1"/>
    <property type="molecule type" value="Genomic_DNA"/>
</dbReference>
<dbReference type="KEGG" id="svi:Svir_12040"/>
<name>C7MZY7_SACVD</name>
<keyword evidence="1" id="KW-0812">Transmembrane</keyword>
<feature type="transmembrane region" description="Helical" evidence="1">
    <location>
        <begin position="17"/>
        <end position="36"/>
    </location>
</feature>
<dbReference type="HOGENOM" id="CLU_2525555_0_0_11"/>
<sequence length="84" mass="9229">MAEVYTETARIADYQSVILFALIAVAASIAALVVALRARHGWTIFFSALGLIAACYLLYVGYAAMDEYERIVNDMVTQLDSLGY</sequence>
<feature type="transmembrane region" description="Helical" evidence="1">
    <location>
        <begin position="43"/>
        <end position="65"/>
    </location>
</feature>
<accession>C7MZY7</accession>
<dbReference type="Proteomes" id="UP000000841">
    <property type="component" value="Chromosome"/>
</dbReference>
<gene>
    <name evidence="2" type="ordered locus">Svir_12040</name>
</gene>
<dbReference type="RefSeq" id="WP_015785570.1">
    <property type="nucleotide sequence ID" value="NC_013159.1"/>
</dbReference>
<keyword evidence="1" id="KW-0472">Membrane</keyword>
<reference evidence="2 3" key="1">
    <citation type="journal article" date="2009" name="Stand. Genomic Sci.">
        <title>Complete genome sequence of Saccharomonospora viridis type strain (P101).</title>
        <authorList>
            <person name="Pati A."/>
            <person name="Sikorski J."/>
            <person name="Nolan M."/>
            <person name="Lapidus A."/>
            <person name="Copeland A."/>
            <person name="Glavina Del Rio T."/>
            <person name="Lucas S."/>
            <person name="Chen F."/>
            <person name="Tice H."/>
            <person name="Pitluck S."/>
            <person name="Cheng J.F."/>
            <person name="Chertkov O."/>
            <person name="Brettin T."/>
            <person name="Han C."/>
            <person name="Detter J.C."/>
            <person name="Kuske C."/>
            <person name="Bruce D."/>
            <person name="Goodwin L."/>
            <person name="Chain P."/>
            <person name="D'haeseleer P."/>
            <person name="Chen A."/>
            <person name="Palaniappan K."/>
            <person name="Ivanova N."/>
            <person name="Mavromatis K."/>
            <person name="Mikhailova N."/>
            <person name="Rohde M."/>
            <person name="Tindall B.J."/>
            <person name="Goker M."/>
            <person name="Bristow J."/>
            <person name="Eisen J.A."/>
            <person name="Markowitz V."/>
            <person name="Hugenholtz P."/>
            <person name="Kyrpides N.C."/>
            <person name="Klenk H.P."/>
        </authorList>
    </citation>
    <scope>NUCLEOTIDE SEQUENCE [LARGE SCALE GENOMIC DNA]</scope>
    <source>
        <strain evidence="3">ATCC 15386 / DSM 43017 / JCM 3036 / NBRC 12207 / P101</strain>
    </source>
</reference>
<keyword evidence="3" id="KW-1185">Reference proteome</keyword>
<evidence type="ECO:0000313" key="3">
    <source>
        <dbReference type="Proteomes" id="UP000000841"/>
    </source>
</evidence>
<evidence type="ECO:0000256" key="1">
    <source>
        <dbReference type="SAM" id="Phobius"/>
    </source>
</evidence>
<keyword evidence="1" id="KW-1133">Transmembrane helix</keyword>
<organism evidence="2 3">
    <name type="scientific">Saccharomonospora viridis (strain ATCC 15386 / DSM 43017 / JCM 3036 / CCUG 5913 / NBRC 12207 / NCIMB 9602 / P101)</name>
    <name type="common">Thermoactinomyces viridis</name>
    <dbReference type="NCBI Taxonomy" id="471857"/>
    <lineage>
        <taxon>Bacteria</taxon>
        <taxon>Bacillati</taxon>
        <taxon>Actinomycetota</taxon>
        <taxon>Actinomycetes</taxon>
        <taxon>Pseudonocardiales</taxon>
        <taxon>Pseudonocardiaceae</taxon>
        <taxon>Saccharomonospora</taxon>
    </lineage>
</organism>
<proteinExistence type="predicted"/>
<dbReference type="AlphaFoldDB" id="C7MZY7"/>
<evidence type="ECO:0000313" key="2">
    <source>
        <dbReference type="EMBL" id="ACU96255.1"/>
    </source>
</evidence>
<protein>
    <submittedName>
        <fullName evidence="2">Uncharacterized protein</fullName>
    </submittedName>
</protein>